<feature type="compositionally biased region" description="Acidic residues" evidence="1">
    <location>
        <begin position="63"/>
        <end position="132"/>
    </location>
</feature>
<dbReference type="AlphaFoldDB" id="A0A235HKV0"/>
<dbReference type="Proteomes" id="UP000215367">
    <property type="component" value="Unassembled WGS sequence"/>
</dbReference>
<sequence length="132" mass="14785">MAKPEWGVKRICPSCGARYYDLRKDPPVCPSCGAQFDPEALLKSRKARPAPVDDVKKAPVVSSEDEDTETETEDEESTELDEVEDDVSVDDIEETDETPEDEDDVLIEDTSELGEDDMDEVVDVEGEDEEER</sequence>
<dbReference type="InterPro" id="IPR012644">
    <property type="entry name" value="CHP02300_FYDLN_acid"/>
</dbReference>
<dbReference type="EMBL" id="NOWT01000001">
    <property type="protein sequence ID" value="OYD86416.1"/>
    <property type="molecule type" value="Genomic_DNA"/>
</dbReference>
<dbReference type="RefSeq" id="WP_014239233.1">
    <property type="nucleotide sequence ID" value="NZ_NOWT01000001.1"/>
</dbReference>
<organism evidence="2 3">
    <name type="scientific">Azospirillum brasilense</name>
    <dbReference type="NCBI Taxonomy" id="192"/>
    <lineage>
        <taxon>Bacteria</taxon>
        <taxon>Pseudomonadati</taxon>
        <taxon>Pseudomonadota</taxon>
        <taxon>Alphaproteobacteria</taxon>
        <taxon>Rhodospirillales</taxon>
        <taxon>Azospirillaceae</taxon>
        <taxon>Azospirillum</taxon>
    </lineage>
</organism>
<comment type="caution">
    <text evidence="2">The sequence shown here is derived from an EMBL/GenBank/DDBJ whole genome shotgun (WGS) entry which is preliminary data.</text>
</comment>
<feature type="region of interest" description="Disordered" evidence="1">
    <location>
        <begin position="43"/>
        <end position="132"/>
    </location>
</feature>
<evidence type="ECO:0000313" key="3">
    <source>
        <dbReference type="Proteomes" id="UP000215367"/>
    </source>
</evidence>
<gene>
    <name evidence="2" type="ORF">CHT98_02330</name>
</gene>
<dbReference type="NCBIfam" id="TIGR02300">
    <property type="entry name" value="FYDLN_acid"/>
    <property type="match status" value="1"/>
</dbReference>
<protein>
    <submittedName>
        <fullName evidence="2">TIGR02300 family protein</fullName>
    </submittedName>
</protein>
<proteinExistence type="predicted"/>
<name>A0A235HKV0_AZOBR</name>
<accession>A0A235HKV0</accession>
<dbReference type="Pfam" id="PF09538">
    <property type="entry name" value="FYDLN_acid"/>
    <property type="match status" value="1"/>
</dbReference>
<reference evidence="2 3" key="1">
    <citation type="submission" date="2017-07" db="EMBL/GenBank/DDBJ databases">
        <title>Whole genome sequence of Azospirillum brasilense 2A1, a potential biofertilizer strain.</title>
        <authorList>
            <person name="Fontana C.A."/>
            <person name="Toffoli L.M."/>
            <person name="Salazar S.M."/>
            <person name="Puglisi E."/>
            <person name="Pedraza R."/>
            <person name="Bassi D."/>
            <person name="Cocconcelli P.S."/>
        </authorList>
    </citation>
    <scope>NUCLEOTIDE SEQUENCE [LARGE SCALE GENOMIC DNA]</scope>
    <source>
        <strain evidence="2 3">2A1</strain>
    </source>
</reference>
<evidence type="ECO:0000256" key="1">
    <source>
        <dbReference type="SAM" id="MobiDB-lite"/>
    </source>
</evidence>
<evidence type="ECO:0000313" key="2">
    <source>
        <dbReference type="EMBL" id="OYD86416.1"/>
    </source>
</evidence>